<comment type="caution">
    <text evidence="10">The sequence shown here is derived from an EMBL/GenBank/DDBJ whole genome shotgun (WGS) entry which is preliminary data.</text>
</comment>
<dbReference type="FunFam" id="3.30.160.60:FF:000340">
    <property type="entry name" value="zinc finger protein 473 isoform X1"/>
    <property type="match status" value="1"/>
</dbReference>
<evidence type="ECO:0000256" key="5">
    <source>
        <dbReference type="ARBA" id="ARBA00022833"/>
    </source>
</evidence>
<feature type="compositionally biased region" description="Basic residues" evidence="8">
    <location>
        <begin position="1010"/>
        <end position="1023"/>
    </location>
</feature>
<feature type="domain" description="C2H2-type" evidence="9">
    <location>
        <begin position="1260"/>
        <end position="1287"/>
    </location>
</feature>
<dbReference type="PROSITE" id="PS50157">
    <property type="entry name" value="ZINC_FINGER_C2H2_2"/>
    <property type="match status" value="15"/>
</dbReference>
<feature type="compositionally biased region" description="Acidic residues" evidence="8">
    <location>
        <begin position="786"/>
        <end position="797"/>
    </location>
</feature>
<evidence type="ECO:0000256" key="4">
    <source>
        <dbReference type="ARBA" id="ARBA00022771"/>
    </source>
</evidence>
<dbReference type="FunFam" id="3.30.160.60:FF:000733">
    <property type="entry name" value="Zinc finger protein 236 variant"/>
    <property type="match status" value="1"/>
</dbReference>
<keyword evidence="2" id="KW-0479">Metal-binding</keyword>
<dbReference type="FunFam" id="3.30.160.60:FF:000100">
    <property type="entry name" value="Zinc finger 45-like"/>
    <property type="match status" value="1"/>
</dbReference>
<accession>A0AAV4E0T5</accession>
<comment type="subcellular location">
    <subcellularLocation>
        <location evidence="1">Nucleus</location>
    </subcellularLocation>
</comment>
<organism evidence="10 11">
    <name type="scientific">Plakobranchus ocellatus</name>
    <dbReference type="NCBI Taxonomy" id="259542"/>
    <lineage>
        <taxon>Eukaryota</taxon>
        <taxon>Metazoa</taxon>
        <taxon>Spiralia</taxon>
        <taxon>Lophotrochozoa</taxon>
        <taxon>Mollusca</taxon>
        <taxon>Gastropoda</taxon>
        <taxon>Heterobranchia</taxon>
        <taxon>Euthyneura</taxon>
        <taxon>Panpulmonata</taxon>
        <taxon>Sacoglossa</taxon>
        <taxon>Placobranchoidea</taxon>
        <taxon>Plakobranchidae</taxon>
        <taxon>Plakobranchus</taxon>
    </lineage>
</organism>
<feature type="region of interest" description="Disordered" evidence="8">
    <location>
        <begin position="1449"/>
        <end position="1478"/>
    </location>
</feature>
<dbReference type="GO" id="GO:0000981">
    <property type="term" value="F:DNA-binding transcription factor activity, RNA polymerase II-specific"/>
    <property type="evidence" value="ECO:0007669"/>
    <property type="project" value="TreeGrafter"/>
</dbReference>
<reference evidence="10 11" key="1">
    <citation type="journal article" date="2021" name="Elife">
        <title>Chloroplast acquisition without the gene transfer in kleptoplastic sea slugs, Plakobranchus ocellatus.</title>
        <authorList>
            <person name="Maeda T."/>
            <person name="Takahashi S."/>
            <person name="Yoshida T."/>
            <person name="Shimamura S."/>
            <person name="Takaki Y."/>
            <person name="Nagai Y."/>
            <person name="Toyoda A."/>
            <person name="Suzuki Y."/>
            <person name="Arimoto A."/>
            <person name="Ishii H."/>
            <person name="Satoh N."/>
            <person name="Nishiyama T."/>
            <person name="Hasebe M."/>
            <person name="Maruyama T."/>
            <person name="Minagawa J."/>
            <person name="Obokata J."/>
            <person name="Shigenobu S."/>
        </authorList>
    </citation>
    <scope>NUCLEOTIDE SEQUENCE [LARGE SCALE GENOMIC DNA]</scope>
</reference>
<evidence type="ECO:0000256" key="1">
    <source>
        <dbReference type="ARBA" id="ARBA00004123"/>
    </source>
</evidence>
<feature type="domain" description="C2H2-type" evidence="9">
    <location>
        <begin position="1386"/>
        <end position="1409"/>
    </location>
</feature>
<feature type="region of interest" description="Disordered" evidence="8">
    <location>
        <begin position="1"/>
        <end position="22"/>
    </location>
</feature>
<feature type="compositionally biased region" description="Polar residues" evidence="8">
    <location>
        <begin position="2526"/>
        <end position="2542"/>
    </location>
</feature>
<dbReference type="Pfam" id="PF00096">
    <property type="entry name" value="zf-C2H2"/>
    <property type="match status" value="7"/>
</dbReference>
<feature type="region of interest" description="Disordered" evidence="8">
    <location>
        <begin position="957"/>
        <end position="1023"/>
    </location>
</feature>
<dbReference type="GO" id="GO:0008270">
    <property type="term" value="F:zinc ion binding"/>
    <property type="evidence" value="ECO:0007669"/>
    <property type="project" value="UniProtKB-KW"/>
</dbReference>
<feature type="domain" description="C2H2-type" evidence="9">
    <location>
        <begin position="1057"/>
        <end position="1084"/>
    </location>
</feature>
<feature type="region of interest" description="Disordered" evidence="8">
    <location>
        <begin position="1502"/>
        <end position="1528"/>
    </location>
</feature>
<evidence type="ECO:0000256" key="8">
    <source>
        <dbReference type="SAM" id="MobiDB-lite"/>
    </source>
</evidence>
<feature type="domain" description="C2H2-type" evidence="9">
    <location>
        <begin position="1151"/>
        <end position="1173"/>
    </location>
</feature>
<gene>
    <name evidence="10" type="ORF">PoB_007641400</name>
</gene>
<evidence type="ECO:0000313" key="10">
    <source>
        <dbReference type="EMBL" id="GFO49909.1"/>
    </source>
</evidence>
<feature type="domain" description="C2H2-type" evidence="9">
    <location>
        <begin position="2661"/>
        <end position="2689"/>
    </location>
</feature>
<dbReference type="GO" id="GO:0005634">
    <property type="term" value="C:nucleus"/>
    <property type="evidence" value="ECO:0007669"/>
    <property type="project" value="UniProtKB-SubCell"/>
</dbReference>
<dbReference type="SUPFAM" id="SSF57667">
    <property type="entry name" value="beta-beta-alpha zinc fingers"/>
    <property type="match status" value="9"/>
</dbReference>
<dbReference type="Gene3D" id="3.30.160.60">
    <property type="entry name" value="Classic Zinc Finger"/>
    <property type="match status" value="11"/>
</dbReference>
<evidence type="ECO:0000256" key="3">
    <source>
        <dbReference type="ARBA" id="ARBA00022737"/>
    </source>
</evidence>
<proteinExistence type="predicted"/>
<evidence type="ECO:0000256" key="7">
    <source>
        <dbReference type="PROSITE-ProRule" id="PRU00042"/>
    </source>
</evidence>
<feature type="compositionally biased region" description="Basic and acidic residues" evidence="8">
    <location>
        <begin position="809"/>
        <end position="823"/>
    </location>
</feature>
<dbReference type="InterPro" id="IPR036236">
    <property type="entry name" value="Znf_C2H2_sf"/>
</dbReference>
<feature type="domain" description="C2H2-type" evidence="9">
    <location>
        <begin position="1232"/>
        <end position="1259"/>
    </location>
</feature>
<feature type="region of interest" description="Disordered" evidence="8">
    <location>
        <begin position="857"/>
        <end position="882"/>
    </location>
</feature>
<feature type="domain" description="C2H2-type" evidence="9">
    <location>
        <begin position="1288"/>
        <end position="1306"/>
    </location>
</feature>
<feature type="compositionally biased region" description="Polar residues" evidence="8">
    <location>
        <begin position="1569"/>
        <end position="1587"/>
    </location>
</feature>
<evidence type="ECO:0000256" key="6">
    <source>
        <dbReference type="ARBA" id="ARBA00023242"/>
    </source>
</evidence>
<keyword evidence="3" id="KW-0677">Repeat</keyword>
<dbReference type="FunFam" id="3.30.160.60:FF:000145">
    <property type="entry name" value="Zinc finger protein 574"/>
    <property type="match status" value="1"/>
</dbReference>
<keyword evidence="5" id="KW-0862">Zinc</keyword>
<feature type="domain" description="C2H2-type" evidence="9">
    <location>
        <begin position="1319"/>
        <end position="1347"/>
    </location>
</feature>
<dbReference type="PANTHER" id="PTHR24394">
    <property type="entry name" value="ZINC FINGER PROTEIN"/>
    <property type="match status" value="1"/>
</dbReference>
<name>A0AAV4E0T5_9GAST</name>
<feature type="compositionally biased region" description="Basic and acidic residues" evidence="8">
    <location>
        <begin position="762"/>
        <end position="785"/>
    </location>
</feature>
<sequence length="2723" mass="301070">MKTCPAQDGTETHLPGMSHYSSADSGIDSAPASRFCYADTRGGVAEVEHTLGLTSDENYDSHQGDDRGLTRNVELLQSVGLFPKVDRKKIIRAPKHLQGLGHLQLAYGGEVPLYAGDGDLFTAASECWPVSERRKDCSDEPSYRTKISINPIEKMAGVSPGKETEDKPGQVATCGMRKARNRKSSRPQRLASHHVKDHFLRRSSHNKHSSCSSVSRIKIEVTTGSFSAHGSREYSDQIIHESEPEVSCSEDRCYKNSKSRENFKQETGEDKCNSDGPGVDKIGSSDPLAVIFPGENSLSLDESKLHAHSMNEKFGLLNDKGTTCKNERKERSSRVRVKTEKLSKIKRYEKEGNDKQYSITQPDVFDNINESKSIFRNLYDYRVKHETNIPDSATLSSGCSQSCQFVDEKCLDIKSKSQLLVKTEKSLLQEVSAKEKIHRKLKTEESSTTSPGEIKVKQENMQEYELDQWCDLGPTTVLETSPQESIDVKDIDIESLDHAGGNGLETFSPDKNDWCLSSTSAHFKHVTQPTLLNHGTSSAFHRPIPVATVSSYASHPVSASSQVCSIVASCNQVYYPTRNYNIFPRPMQPLISTTPSRLPYSNISSIYRGAFPPYGVDNYMPELKTSFSTFPRTLAGSPLPLHFSSVDLTKQLGMSLPNYNQFQISSLYQPSSALSHEREAALDSNAENLLLSDNCNASFEHNQLASSSQSSRNISDEKDALHIPNQPLREDSMQQTSASAAAPISATSKLRKRRRNTVPSGDEGKFKIFKHDDDFIDPTRMKFGHDDDEDSEVDELTGSECGLGESSDEEWKPDNDAENGRNGDEDESGSELDDGSGCRDDAIDNFVSSGRCRSERDTKSIRSLRKKVRRDEISDRSRSKHMNCSTCGKICYGNYQLRRHQMSHSEHRPHRCSQCGKGFKQKAHLQGHVKSVHSKTKHMQTEFDQVSGKLEKTKHATSASLKRLHKKPMTAGENENNATEFQNTEKGPIECETSAAQTDSGNSEKDMAKHVRQGAKTGRPKSARKVRDFSCHICNKAFKTAYRLKRHEQSHTDVRPYACRTCDKRFKQSGHRNEHEANHERQGVRFLCNKCGFVFRCRSSFNTHMRAHGQEQRRLCQTEEERKAMLCKEGDGFRLSPLSPREDNDLMSTAYDCPYCVEGFSTAQALNNHLDTHVEIAHRRHVQPYSCDVCRRTFTYRHNLAKHILMHKAPEKLADFYKEKIEAHLASGKPSYKCDHCSKVFIRKETLAKHKKIHTGAKPFKCSICSQSFSQNIHLKVHMRKHTGSRPFQCRECGKGFIDSTALAKHIEYEACNSDNYIYHCRICDKRHYYLGSIKAHMRRDHRVEDETVHSYIERTERVIGKGKKSINVLECSKNDMSKAAEGGRHQCKICARAFKEKCNLLRHIRRKHVQLVKLLGCSGDAAVSPSGKTKNLDSGNSRLKNVSIANKKCKDAPSPQATSASGYQPVQSLKRSQQAGNLHVDDSEISLIEGRAIQAVEVIESENPSDESTGYEEPLLPPTDSPDLKEKVSGDKNLIVCSELLGRTSVPQFEKGKHTGKTDDKNEHVHNGENNQGGVKNGGYNSSDVSSPSENFLYKIGLTVSTKGKLSTGSAISGASRPPSELSDNVFVQPNVCDEERENESRIFESNGYREDDHNESGRNFECNFTDTISVIELGAKHVFADDTFKGESFVVDLNKLEVPVSNASKSQIPLHNYNKDCVSETGPERLFSTEQNINTSQTPFQNNYFVPLNTSLCPKDNMSRQCAEGQFCGKGFQNGSSKFAQTVNPVALSRLGENCIDSPKTFSPVPLDLSQVHLRPVSPCAVVSEVDIPQTVSGYTLAAAGCSGTTADVVGSAKESSVRDVDCSEVKQHILMGRGPMFSVRDDLEDQNNFCSSLVEFTPSANLRREVSNIPNLFNSALQSSCSASSYSSSLASLSNRAELTSALKDGAHDVRADNHRAKKSVHEPIITNRAGLSKIQAHHDLPIHPSMSVPLYGNIDHDNVSMQDSTRDASDKITSFKRGFSLSSLTLGDSIGESPSIFKPTAINSIIIAPNHWHTKENCGSRIPFGENPHSAPYVSYAAPYNFTFSGRGQHSENPNSIFSRQQKTHSATSSSVSAPCTTMPRYDHFALHGKLVGSSNLSSNIIPYSNAVASTIDMLTSSTTKVFSSTADFISYSNATDNALQFPSGSTFDKNPQPPSTQFLIDHEERPSTSQLKEFANLMSRDSKEQEENALEQKSVKNLYIDLKKWLKDIGGSNVDRKANKAKGMFKANTTVDNQEVSKPERSDCSPVESDSPVAVLGAKGIFDPAYLTKQSNRTLKSKESAKTIAPADRQPCATDASDGNSNLNKKDVTINSASNDSRCPIAIDWINNLELRNSNSGDVTEMKLLSSMITRPSQIPGSDFLGRCPGSHTPVMTTEKTSAELPKPALPTFIDHSGSVEKQQLNKANVRQPMFTDSISQLDRSTEMSASEFSTVLGLTGTFLETPGDETIGDSRTSHARHTAVPGLTAGDIDSGFHTSRKNADNSNCSHSGSNESCKSNSMLEIDLGPRRSRLPRTTFKPKQLIFTPVRGASTSSVWTSSGTIASVSPPSAPDSTVKSGSGFACDQCGKMFNARHRLKRHELTHTNFRPFTCGQCGRAFRQKVHLSDHIKRHAGDRPFACGGCGKRFILKNEMNQHIKHYCCGPKKEQVRGAVGAIARNSLAIGTSEGANSTEPFSKTEC</sequence>
<dbReference type="SMART" id="SM00355">
    <property type="entry name" value="ZnF_C2H2"/>
    <property type="match status" value="15"/>
</dbReference>
<feature type="region of interest" description="Disordered" evidence="8">
    <location>
        <begin position="2507"/>
        <end position="2542"/>
    </location>
</feature>
<feature type="domain" description="C2H2-type" evidence="9">
    <location>
        <begin position="882"/>
        <end position="909"/>
    </location>
</feature>
<keyword evidence="4 7" id="KW-0863">Zinc-finger</keyword>
<dbReference type="EMBL" id="BLXT01008548">
    <property type="protein sequence ID" value="GFO49909.1"/>
    <property type="molecule type" value="Genomic_DNA"/>
</dbReference>
<feature type="compositionally biased region" description="Basic and acidic residues" evidence="8">
    <location>
        <begin position="1551"/>
        <end position="1568"/>
    </location>
</feature>
<feature type="compositionally biased region" description="Low complexity" evidence="8">
    <location>
        <begin position="736"/>
        <end position="748"/>
    </location>
</feature>
<feature type="domain" description="C2H2-type" evidence="9">
    <location>
        <begin position="910"/>
        <end position="938"/>
    </location>
</feature>
<feature type="domain" description="C2H2-type" evidence="9">
    <location>
        <begin position="1029"/>
        <end position="1056"/>
    </location>
</feature>
<feature type="region of interest" description="Disordered" evidence="8">
    <location>
        <begin position="730"/>
        <end position="840"/>
    </location>
</feature>
<dbReference type="InterPro" id="IPR013087">
    <property type="entry name" value="Znf_C2H2_type"/>
</dbReference>
<feature type="domain" description="C2H2-type" evidence="9">
    <location>
        <begin position="2605"/>
        <end position="2632"/>
    </location>
</feature>
<protein>
    <submittedName>
        <fullName evidence="10">Zinc finger protein</fullName>
    </submittedName>
</protein>
<feature type="domain" description="C2H2-type" evidence="9">
    <location>
        <begin position="1185"/>
        <end position="1212"/>
    </location>
</feature>
<feature type="region of interest" description="Disordered" evidence="8">
    <location>
        <begin position="1606"/>
        <end position="1626"/>
    </location>
</feature>
<feature type="region of interest" description="Disordered" evidence="8">
    <location>
        <begin position="1547"/>
        <end position="1587"/>
    </location>
</feature>
<feature type="region of interest" description="Disordered" evidence="8">
    <location>
        <begin position="2318"/>
        <end position="2350"/>
    </location>
</feature>
<feature type="compositionally biased region" description="Polar residues" evidence="8">
    <location>
        <begin position="1456"/>
        <end position="1477"/>
    </location>
</feature>
<feature type="compositionally biased region" description="Polar residues" evidence="8">
    <location>
        <begin position="973"/>
        <end position="985"/>
    </location>
</feature>
<evidence type="ECO:0000256" key="2">
    <source>
        <dbReference type="ARBA" id="ARBA00022723"/>
    </source>
</evidence>
<dbReference type="FunFam" id="3.30.160.60:FF:000624">
    <property type="entry name" value="zinc finger protein 697"/>
    <property type="match status" value="1"/>
</dbReference>
<feature type="domain" description="C2H2-type" evidence="9">
    <location>
        <begin position="2633"/>
        <end position="2660"/>
    </location>
</feature>
<keyword evidence="11" id="KW-1185">Reference proteome</keyword>
<feature type="compositionally biased region" description="Acidic residues" evidence="8">
    <location>
        <begin position="824"/>
        <end position="834"/>
    </location>
</feature>
<keyword evidence="6" id="KW-0539">Nucleus</keyword>
<evidence type="ECO:0000259" key="9">
    <source>
        <dbReference type="PROSITE" id="PS50157"/>
    </source>
</evidence>
<dbReference type="Proteomes" id="UP000735302">
    <property type="component" value="Unassembled WGS sequence"/>
</dbReference>
<evidence type="ECO:0000313" key="11">
    <source>
        <dbReference type="Proteomes" id="UP000735302"/>
    </source>
</evidence>
<feature type="domain" description="C2H2-type" evidence="9">
    <location>
        <begin position="1086"/>
        <end position="1113"/>
    </location>
</feature>
<dbReference type="PROSITE" id="PS00028">
    <property type="entry name" value="ZINC_FINGER_C2H2_1"/>
    <property type="match status" value="12"/>
</dbReference>
<dbReference type="PANTHER" id="PTHR24394:SF29">
    <property type="entry name" value="MYONEURIN"/>
    <property type="match status" value="1"/>
</dbReference>